<dbReference type="Proteomes" id="UP000230730">
    <property type="component" value="Unassembled WGS sequence"/>
</dbReference>
<sequence>MTIYPIKNIFNKKIFLVGLVIVVILFLVILNIFFSRQQVQKKTVQTIPLIPQNTPPLKQNLPSNYSQIFQQEKRIAISESDRVIAINNNGELVQVSVGNTIVISPSESKVINYVLSGETIFYETGLKDGPKNSFYLYSFNDHQNKLVNLDSAKPIISYSINPAQTELVLLGEYNSKTFKSNLYRLNLQTGTKDIVGFSVQANEISWIDNSTLLLGKSSDKDEPNYYVSIFSLFNNKYLAKDISMVKKSISFDKENNNLFFIDSTDQLLSSFSISDGSITPYIKLSLLDYETFIIPKNKQIGLINKISTGLSLVLIDLINKKIINTSTYSINSYEQYIEKYYVNGRYFIKTYNSQTKQYTLKAISFY</sequence>
<evidence type="ECO:0000256" key="1">
    <source>
        <dbReference type="SAM" id="Phobius"/>
    </source>
</evidence>
<protein>
    <submittedName>
        <fullName evidence="2">Uncharacterized protein</fullName>
    </submittedName>
</protein>
<evidence type="ECO:0000313" key="3">
    <source>
        <dbReference type="Proteomes" id="UP000230730"/>
    </source>
</evidence>
<accession>A0A2H0VKZ6</accession>
<keyword evidence="1" id="KW-0812">Transmembrane</keyword>
<gene>
    <name evidence="2" type="ORF">COT86_02235</name>
</gene>
<dbReference type="EMBL" id="PFAE01000037">
    <property type="protein sequence ID" value="PIR99753.1"/>
    <property type="molecule type" value="Genomic_DNA"/>
</dbReference>
<keyword evidence="1" id="KW-0472">Membrane</keyword>
<comment type="caution">
    <text evidence="2">The sequence shown here is derived from an EMBL/GenBank/DDBJ whole genome shotgun (WGS) entry which is preliminary data.</text>
</comment>
<feature type="transmembrane region" description="Helical" evidence="1">
    <location>
        <begin position="14"/>
        <end position="34"/>
    </location>
</feature>
<proteinExistence type="predicted"/>
<dbReference type="AlphaFoldDB" id="A0A2H0VKZ6"/>
<name>A0A2H0VKZ6_9BACT</name>
<evidence type="ECO:0000313" key="2">
    <source>
        <dbReference type="EMBL" id="PIR99753.1"/>
    </source>
</evidence>
<reference evidence="3" key="1">
    <citation type="submission" date="2017-09" db="EMBL/GenBank/DDBJ databases">
        <title>Depth-based differentiation of microbial function through sediment-hosted aquifers and enrichment of novel symbionts in the deep terrestrial subsurface.</title>
        <authorList>
            <person name="Probst A.J."/>
            <person name="Ladd B."/>
            <person name="Jarett J.K."/>
            <person name="Geller-Mcgrath D.E."/>
            <person name="Sieber C.M.K."/>
            <person name="Emerson J.B."/>
            <person name="Anantharaman K."/>
            <person name="Thomas B.C."/>
            <person name="Malmstrom R."/>
            <person name="Stieglmeier M."/>
            <person name="Klingl A."/>
            <person name="Woyke T."/>
            <person name="Ryan C.M."/>
            <person name="Banfield J.F."/>
        </authorList>
    </citation>
    <scope>NUCLEOTIDE SEQUENCE [LARGE SCALE GENOMIC DNA]</scope>
</reference>
<organism evidence="2 3">
    <name type="scientific">Candidatus Collierbacteria bacterium CG10_big_fil_rev_8_21_14_0_10_43_36</name>
    <dbReference type="NCBI Taxonomy" id="1974534"/>
    <lineage>
        <taxon>Bacteria</taxon>
        <taxon>Candidatus Collieribacteriota</taxon>
    </lineage>
</organism>
<keyword evidence="1" id="KW-1133">Transmembrane helix</keyword>
<dbReference type="SUPFAM" id="SSF69304">
    <property type="entry name" value="Tricorn protease N-terminal domain"/>
    <property type="match status" value="1"/>
</dbReference>